<dbReference type="GO" id="GO:0005634">
    <property type="term" value="C:nucleus"/>
    <property type="evidence" value="ECO:0007669"/>
    <property type="project" value="TreeGrafter"/>
</dbReference>
<dbReference type="AlphaFoldDB" id="A0A5N5QW40"/>
<dbReference type="InterPro" id="IPR051510">
    <property type="entry name" value="SKI8"/>
</dbReference>
<evidence type="ECO:0000313" key="4">
    <source>
        <dbReference type="EMBL" id="KAB5595387.1"/>
    </source>
</evidence>
<evidence type="ECO:0000313" key="5">
    <source>
        <dbReference type="Proteomes" id="UP000383932"/>
    </source>
</evidence>
<feature type="repeat" description="WD" evidence="3">
    <location>
        <begin position="222"/>
        <end position="256"/>
    </location>
</feature>
<dbReference type="EMBL" id="SSOP01000010">
    <property type="protein sequence ID" value="KAB5595387.1"/>
    <property type="molecule type" value="Genomic_DNA"/>
</dbReference>
<feature type="repeat" description="WD" evidence="3">
    <location>
        <begin position="43"/>
        <end position="83"/>
    </location>
</feature>
<dbReference type="PROSITE" id="PS50294">
    <property type="entry name" value="WD_REPEATS_REGION"/>
    <property type="match status" value="2"/>
</dbReference>
<dbReference type="PROSITE" id="PS50082">
    <property type="entry name" value="WD_REPEATS_2"/>
    <property type="match status" value="4"/>
</dbReference>
<dbReference type="SMART" id="SM00320">
    <property type="entry name" value="WD40"/>
    <property type="match status" value="7"/>
</dbReference>
<dbReference type="PROSITE" id="PS00678">
    <property type="entry name" value="WD_REPEATS_1"/>
    <property type="match status" value="1"/>
</dbReference>
<keyword evidence="5" id="KW-1185">Reference proteome</keyword>
<sequence>MSLLTVFASINSRINFFKPTFLSNVCRFYPWACSNGKLKHLSYTAHSDQIWSVEWISSNKVISVAADGTGVCWDVESGKKLHATPAHPLGLISASASSSPNSSERVVLNSVEGTVSLWDLESQSVIAKRETFNREKSEESAFSVSMHPSGESYASTGNGGTVFICTASLDNFGQVQTKLAPTRTRFGMCVKHSPDGKHLAMSSDGGQLSVFDLTTQQVVVTYASHAMCVRSLAWSSDSQLLLSASDDKRLLLHDLRVPPPVSQGKHPHLGAGAVAVLNGHSSWVLCAGLSSDGKLAASGSADKHARVWDIGTRKSLAVQQHSGEVWGISWRPILAGGGNTFVTGGEDKVVEWWSAPGA</sequence>
<dbReference type="InterPro" id="IPR001680">
    <property type="entry name" value="WD40_rpt"/>
</dbReference>
<dbReference type="Proteomes" id="UP000383932">
    <property type="component" value="Unassembled WGS sequence"/>
</dbReference>
<dbReference type="SUPFAM" id="SSF50998">
    <property type="entry name" value="Quinoprotein alcohol dehydrogenase-like"/>
    <property type="match status" value="1"/>
</dbReference>
<dbReference type="InterPro" id="IPR015943">
    <property type="entry name" value="WD40/YVTN_repeat-like_dom_sf"/>
</dbReference>
<keyword evidence="2" id="KW-0677">Repeat</keyword>
<dbReference type="PANTHER" id="PTHR44090:SF1">
    <property type="entry name" value="SUPERKILLER COMPLEX PROTEIN 8"/>
    <property type="match status" value="1"/>
</dbReference>
<reference evidence="4 5" key="1">
    <citation type="journal article" date="2019" name="Fungal Biol. Biotechnol.">
        <title>Draft genome sequence of fastidious pathogen Ceratobasidium theobromae, which causes vascular-streak dieback in Theobroma cacao.</title>
        <authorList>
            <person name="Ali S.S."/>
            <person name="Asman A."/>
            <person name="Shao J."/>
            <person name="Firmansyah A.P."/>
            <person name="Susilo A.W."/>
            <person name="Rosmana A."/>
            <person name="McMahon P."/>
            <person name="Junaid M."/>
            <person name="Guest D."/>
            <person name="Kheng T.Y."/>
            <person name="Meinhardt L.W."/>
            <person name="Bailey B.A."/>
        </authorList>
    </citation>
    <scope>NUCLEOTIDE SEQUENCE [LARGE SCALE GENOMIC DNA]</scope>
    <source>
        <strain evidence="4 5">CT2</strain>
    </source>
</reference>
<feature type="repeat" description="WD" evidence="3">
    <location>
        <begin position="277"/>
        <end position="318"/>
    </location>
</feature>
<dbReference type="OrthoDB" id="538223at2759"/>
<dbReference type="PANTHER" id="PTHR44090">
    <property type="entry name" value="WD REPEAT-CONTAINING PROTEIN 61"/>
    <property type="match status" value="1"/>
</dbReference>
<gene>
    <name evidence="4" type="ORF">CTheo_1259</name>
</gene>
<organism evidence="4 5">
    <name type="scientific">Ceratobasidium theobromae</name>
    <dbReference type="NCBI Taxonomy" id="1582974"/>
    <lineage>
        <taxon>Eukaryota</taxon>
        <taxon>Fungi</taxon>
        <taxon>Dikarya</taxon>
        <taxon>Basidiomycota</taxon>
        <taxon>Agaricomycotina</taxon>
        <taxon>Agaricomycetes</taxon>
        <taxon>Cantharellales</taxon>
        <taxon>Ceratobasidiaceae</taxon>
        <taxon>Ceratobasidium</taxon>
    </lineage>
</organism>
<dbReference type="Gene3D" id="2.130.10.10">
    <property type="entry name" value="YVTN repeat-like/Quinoprotein amine dehydrogenase"/>
    <property type="match status" value="2"/>
</dbReference>
<name>A0A5N5QW40_9AGAM</name>
<proteinExistence type="predicted"/>
<comment type="caution">
    <text evidence="4">The sequence shown here is derived from an EMBL/GenBank/DDBJ whole genome shotgun (WGS) entry which is preliminary data.</text>
</comment>
<dbReference type="Pfam" id="PF00400">
    <property type="entry name" value="WD40"/>
    <property type="match status" value="3"/>
</dbReference>
<evidence type="ECO:0000256" key="1">
    <source>
        <dbReference type="ARBA" id="ARBA00022574"/>
    </source>
</evidence>
<accession>A0A5N5QW40</accession>
<dbReference type="InterPro" id="IPR019775">
    <property type="entry name" value="WD40_repeat_CS"/>
</dbReference>
<feature type="repeat" description="WD" evidence="3">
    <location>
        <begin position="318"/>
        <end position="358"/>
    </location>
</feature>
<protein>
    <submittedName>
        <fullName evidence="4">Uncharacterized protein</fullName>
    </submittedName>
</protein>
<dbReference type="InterPro" id="IPR011047">
    <property type="entry name" value="Quinoprotein_ADH-like_sf"/>
</dbReference>
<evidence type="ECO:0000256" key="3">
    <source>
        <dbReference type="PROSITE-ProRule" id="PRU00221"/>
    </source>
</evidence>
<dbReference type="GO" id="GO:0032991">
    <property type="term" value="C:protein-containing complex"/>
    <property type="evidence" value="ECO:0007669"/>
    <property type="project" value="UniProtKB-ARBA"/>
</dbReference>
<evidence type="ECO:0000256" key="2">
    <source>
        <dbReference type="ARBA" id="ARBA00022737"/>
    </source>
</evidence>
<keyword evidence="1 3" id="KW-0853">WD repeat</keyword>